<evidence type="ECO:0000256" key="7">
    <source>
        <dbReference type="ARBA" id="ARBA00022801"/>
    </source>
</evidence>
<dbReference type="GO" id="GO:0008081">
    <property type="term" value="F:phosphoric diester hydrolase activity"/>
    <property type="evidence" value="ECO:0007669"/>
    <property type="project" value="TreeGrafter"/>
</dbReference>
<evidence type="ECO:0000313" key="11">
    <source>
        <dbReference type="EMBL" id="CAH2315901.1"/>
    </source>
</evidence>
<keyword evidence="5" id="KW-0479">Metal-binding</keyword>
<dbReference type="InterPro" id="IPR005135">
    <property type="entry name" value="Endo/exonuclease/phosphatase"/>
</dbReference>
<dbReference type="PANTHER" id="PTHR22748">
    <property type="entry name" value="AP ENDONUCLEASE"/>
    <property type="match status" value="1"/>
</dbReference>
<sequence>MTLTPAQLTVMIINARELNKPEKRSGALKDFQAHKASIVMIQETHFKKGDRPKLSNQHYPQGYFSDYHGRKSRGTAILLNKRVPFQEVGRLTDEEGRFLFLKGKVAGQSYTFATIYAPNRQHCFLLQTLNKLHAFAEGVLILGGDFNVTLDPTWDCSNGTSHTPTQQLHSLNTLIRKHQLVDCWRAHLMKRTKRTSHSSPTRTKPTSE</sequence>
<reference evidence="11" key="1">
    <citation type="submission" date="2022-03" db="EMBL/GenBank/DDBJ databases">
        <authorList>
            <person name="Alioto T."/>
            <person name="Alioto T."/>
            <person name="Gomez Garrido J."/>
        </authorList>
    </citation>
    <scope>NUCLEOTIDE SEQUENCE</scope>
</reference>
<keyword evidence="9" id="KW-0234">DNA repair</keyword>
<dbReference type="SUPFAM" id="SSF56219">
    <property type="entry name" value="DNase I-like"/>
    <property type="match status" value="1"/>
</dbReference>
<accession>A0AAD1T090</accession>
<dbReference type="Pfam" id="PF03372">
    <property type="entry name" value="Exo_endo_phos"/>
    <property type="match status" value="1"/>
</dbReference>
<protein>
    <recommendedName>
        <fullName evidence="4">exodeoxyribonuclease III</fullName>
        <ecNumber evidence="4">3.1.11.2</ecNumber>
    </recommendedName>
</protein>
<dbReference type="Proteomes" id="UP001295444">
    <property type="component" value="Chromosome 09"/>
</dbReference>
<keyword evidence="8" id="KW-0460">Magnesium</keyword>
<evidence type="ECO:0000313" key="12">
    <source>
        <dbReference type="Proteomes" id="UP001295444"/>
    </source>
</evidence>
<dbReference type="AlphaFoldDB" id="A0AAD1T090"/>
<gene>
    <name evidence="11" type="ORF">PECUL_23A003850</name>
</gene>
<dbReference type="PANTHER" id="PTHR22748:SF26">
    <property type="entry name" value="ENDONUCLEASE_EXONUCLEASE_PHOSPHATASE DOMAIN-CONTAINING PROTEIN"/>
    <property type="match status" value="1"/>
</dbReference>
<dbReference type="InterPro" id="IPR036691">
    <property type="entry name" value="Endo/exonu/phosph_ase_sf"/>
</dbReference>
<evidence type="ECO:0000256" key="6">
    <source>
        <dbReference type="ARBA" id="ARBA00022763"/>
    </source>
</evidence>
<dbReference type="GO" id="GO:0008311">
    <property type="term" value="F:double-stranded DNA 3'-5' DNA exonuclease activity"/>
    <property type="evidence" value="ECO:0007669"/>
    <property type="project" value="UniProtKB-EC"/>
</dbReference>
<dbReference type="Gene3D" id="3.60.10.10">
    <property type="entry name" value="Endonuclease/exonuclease/phosphatase"/>
    <property type="match status" value="1"/>
</dbReference>
<evidence type="ECO:0000256" key="2">
    <source>
        <dbReference type="ARBA" id="ARBA00001946"/>
    </source>
</evidence>
<evidence type="ECO:0000256" key="8">
    <source>
        <dbReference type="ARBA" id="ARBA00022842"/>
    </source>
</evidence>
<keyword evidence="7" id="KW-0378">Hydrolase</keyword>
<evidence type="ECO:0000256" key="3">
    <source>
        <dbReference type="ARBA" id="ARBA00007092"/>
    </source>
</evidence>
<dbReference type="EC" id="3.1.11.2" evidence="4"/>
<keyword evidence="6" id="KW-0227">DNA damage</keyword>
<feature type="domain" description="Endonuclease/exonuclease/phosphatase" evidence="10">
    <location>
        <begin position="27"/>
        <end position="165"/>
    </location>
</feature>
<comment type="similarity">
    <text evidence="3">Belongs to the DNA repair enzymes AP/ExoA family.</text>
</comment>
<evidence type="ECO:0000256" key="5">
    <source>
        <dbReference type="ARBA" id="ARBA00022723"/>
    </source>
</evidence>
<comment type="cofactor">
    <cofactor evidence="2">
        <name>Mg(2+)</name>
        <dbReference type="ChEBI" id="CHEBI:18420"/>
    </cofactor>
</comment>
<dbReference type="InterPro" id="IPR004808">
    <property type="entry name" value="AP_endonuc_1"/>
</dbReference>
<keyword evidence="12" id="KW-1185">Reference proteome</keyword>
<evidence type="ECO:0000256" key="4">
    <source>
        <dbReference type="ARBA" id="ARBA00012115"/>
    </source>
</evidence>
<evidence type="ECO:0000256" key="9">
    <source>
        <dbReference type="ARBA" id="ARBA00023204"/>
    </source>
</evidence>
<comment type="catalytic activity">
    <reaction evidence="1">
        <text>Exonucleolytic cleavage in the 3'- to 5'-direction to yield nucleoside 5'-phosphates.</text>
        <dbReference type="EC" id="3.1.11.2"/>
    </reaction>
</comment>
<name>A0AAD1T090_PELCU</name>
<organism evidence="11 12">
    <name type="scientific">Pelobates cultripes</name>
    <name type="common">Western spadefoot toad</name>
    <dbReference type="NCBI Taxonomy" id="61616"/>
    <lineage>
        <taxon>Eukaryota</taxon>
        <taxon>Metazoa</taxon>
        <taxon>Chordata</taxon>
        <taxon>Craniata</taxon>
        <taxon>Vertebrata</taxon>
        <taxon>Euteleostomi</taxon>
        <taxon>Amphibia</taxon>
        <taxon>Batrachia</taxon>
        <taxon>Anura</taxon>
        <taxon>Pelobatoidea</taxon>
        <taxon>Pelobatidae</taxon>
        <taxon>Pelobates</taxon>
    </lineage>
</organism>
<proteinExistence type="inferred from homology"/>
<dbReference type="GO" id="GO:0003906">
    <property type="term" value="F:DNA-(apurinic or apyrimidinic site) endonuclease activity"/>
    <property type="evidence" value="ECO:0007669"/>
    <property type="project" value="TreeGrafter"/>
</dbReference>
<evidence type="ECO:0000256" key="1">
    <source>
        <dbReference type="ARBA" id="ARBA00000493"/>
    </source>
</evidence>
<dbReference type="GO" id="GO:0006284">
    <property type="term" value="P:base-excision repair"/>
    <property type="evidence" value="ECO:0007669"/>
    <property type="project" value="TreeGrafter"/>
</dbReference>
<dbReference type="GO" id="GO:0046872">
    <property type="term" value="F:metal ion binding"/>
    <property type="evidence" value="ECO:0007669"/>
    <property type="project" value="UniProtKB-KW"/>
</dbReference>
<dbReference type="EMBL" id="OW240920">
    <property type="protein sequence ID" value="CAH2315901.1"/>
    <property type="molecule type" value="Genomic_DNA"/>
</dbReference>
<evidence type="ECO:0000259" key="10">
    <source>
        <dbReference type="Pfam" id="PF03372"/>
    </source>
</evidence>
<dbReference type="GO" id="GO:0005634">
    <property type="term" value="C:nucleus"/>
    <property type="evidence" value="ECO:0007669"/>
    <property type="project" value="TreeGrafter"/>
</dbReference>